<organism evidence="1 2">
    <name type="scientific">Sphingopyxis jiangsuensis</name>
    <dbReference type="NCBI Taxonomy" id="2871171"/>
    <lineage>
        <taxon>Bacteria</taxon>
        <taxon>Pseudomonadati</taxon>
        <taxon>Pseudomonadota</taxon>
        <taxon>Alphaproteobacteria</taxon>
        <taxon>Sphingomonadales</taxon>
        <taxon>Sphingomonadaceae</taxon>
        <taxon>Sphingopyxis</taxon>
    </lineage>
</organism>
<keyword evidence="2" id="KW-1185">Reference proteome</keyword>
<protein>
    <submittedName>
        <fullName evidence="1">Uncharacterized protein</fullName>
    </submittedName>
</protein>
<dbReference type="EMBL" id="JAILXK010000001">
    <property type="protein sequence ID" value="MBY4636247.1"/>
    <property type="molecule type" value="Genomic_DNA"/>
</dbReference>
<dbReference type="Proteomes" id="UP001166571">
    <property type="component" value="Unassembled WGS sequence"/>
</dbReference>
<proteinExistence type="predicted"/>
<comment type="caution">
    <text evidence="1">The sequence shown here is derived from an EMBL/GenBank/DDBJ whole genome shotgun (WGS) entry which is preliminary data.</text>
</comment>
<gene>
    <name evidence="1" type="ORF">K5P26_03720</name>
</gene>
<evidence type="ECO:0000313" key="1">
    <source>
        <dbReference type="EMBL" id="MBY4636247.1"/>
    </source>
</evidence>
<evidence type="ECO:0000313" key="2">
    <source>
        <dbReference type="Proteomes" id="UP001166571"/>
    </source>
</evidence>
<sequence>MAPVPLAELASDSPWLPRIEAAADELLAALKSRDARRWKPLLGGRWLGAGDQRAIERLLDDRCSAFAAVLAADTPPARKILGWTVPPGYSVDERAEIAARPGAEALVCWSAKDGGDRRWPRSAAEADNARGRGFACARIVHSSLAEAPGWRAFIELPAEAGGV</sequence>
<accession>A0ABS7MB41</accession>
<dbReference type="RefSeq" id="WP_222135796.1">
    <property type="nucleotide sequence ID" value="NZ_JAILXK010000001.1"/>
</dbReference>
<reference evidence="1" key="1">
    <citation type="submission" date="2021-08" db="EMBL/GenBank/DDBJ databases">
        <title>Sphingopyxis panaciterrulae sp. nov., isolated from the surface water of the Yellow Sea.</title>
        <authorList>
            <person name="Gao Z."/>
            <person name="Zhang D."/>
            <person name="Zhang A."/>
        </authorList>
    </citation>
    <scope>NUCLEOTIDE SEQUENCE</scope>
    <source>
        <strain evidence="1">XHP0097</strain>
    </source>
</reference>
<name>A0ABS7MB41_9SPHN</name>